<evidence type="ECO:0000256" key="3">
    <source>
        <dbReference type="ARBA" id="ARBA00022827"/>
    </source>
</evidence>
<sequence length="415" mass="44848">MPSSSSPPPHIVVVGGGPAGVFAALTAAASPNGSTVTLLETEPMILRAWRSPGTLPGGLTREIWDPAEFATLLGAGSKEMIGPLTRYGPGDFEAWLEEHDADLQVDKNGRAHIRGTLPLDVALFFERKLAEADVNVRTSSTLRAVDIKSTGGFWLTLADERTLQVDQLILAAGGLIANPTRRIVQDLGHTITDCFPALTGFQSTDSRLRGVSGALDGQYEIRVGDTDHMATGRIAIEAWGFSGPAVWELSTRQAHYLDKLHNRFPLRISWLPGGARMAAKLIEEQLRRFPSGRVGAFEDSRIPHRLWKNLLTSAKLSGEETWDSLTPPLRSSLVRELASGEYEIVKKKNVRGVSSVLGGVTNDEVDFRTLASRRVPGLYFAGDILDACGIGPAENLQIAWTTGWIAGSQATDIGH</sequence>
<proteinExistence type="predicted"/>
<dbReference type="InterPro" id="IPR055178">
    <property type="entry name" value="RsdA/BaiN/AoA(So)-like_dom"/>
</dbReference>
<evidence type="ECO:0000259" key="5">
    <source>
        <dbReference type="Pfam" id="PF22780"/>
    </source>
</evidence>
<keyword evidence="7" id="KW-1185">Reference proteome</keyword>
<evidence type="ECO:0000256" key="2">
    <source>
        <dbReference type="ARBA" id="ARBA00022630"/>
    </source>
</evidence>
<accession>A0A8J3DFB7</accession>
<dbReference type="Pfam" id="PF22780">
    <property type="entry name" value="HI0933_like_1st"/>
    <property type="match status" value="1"/>
</dbReference>
<dbReference type="SUPFAM" id="SSF51905">
    <property type="entry name" value="FAD/NAD(P)-binding domain"/>
    <property type="match status" value="1"/>
</dbReference>
<keyword evidence="3" id="KW-0274">FAD</keyword>
<feature type="domain" description="RsdA/BaiN/AoA(So)-like insert" evidence="5">
    <location>
        <begin position="196"/>
        <end position="349"/>
    </location>
</feature>
<dbReference type="InterPro" id="IPR036188">
    <property type="entry name" value="FAD/NAD-bd_sf"/>
</dbReference>
<dbReference type="SUPFAM" id="SSF160996">
    <property type="entry name" value="HI0933 insert domain-like"/>
    <property type="match status" value="1"/>
</dbReference>
<dbReference type="Pfam" id="PF03486">
    <property type="entry name" value="HI0933_like"/>
    <property type="match status" value="1"/>
</dbReference>
<reference evidence="6" key="2">
    <citation type="submission" date="2020-09" db="EMBL/GenBank/DDBJ databases">
        <authorList>
            <person name="Sun Q."/>
            <person name="Kim S."/>
        </authorList>
    </citation>
    <scope>NUCLEOTIDE SEQUENCE</scope>
    <source>
        <strain evidence="6">KCTC 12870</strain>
    </source>
</reference>
<dbReference type="PRINTS" id="PR00368">
    <property type="entry name" value="FADPNR"/>
</dbReference>
<evidence type="ECO:0000256" key="1">
    <source>
        <dbReference type="ARBA" id="ARBA00001974"/>
    </source>
</evidence>
<dbReference type="Gene3D" id="3.50.50.60">
    <property type="entry name" value="FAD/NAD(P)-binding domain"/>
    <property type="match status" value="1"/>
</dbReference>
<dbReference type="Gene3D" id="1.10.8.260">
    <property type="entry name" value="HI0933 insert domain-like"/>
    <property type="match status" value="1"/>
</dbReference>
<dbReference type="Proteomes" id="UP000642829">
    <property type="component" value="Unassembled WGS sequence"/>
</dbReference>
<gene>
    <name evidence="6" type="ORF">GCM10007047_15070</name>
</gene>
<protein>
    <submittedName>
        <fullName evidence="6">Carbon dioxide concentrating mechanism protein CcmK</fullName>
    </submittedName>
</protein>
<keyword evidence="2" id="KW-0285">Flavoprotein</keyword>
<dbReference type="Gene3D" id="2.40.30.10">
    <property type="entry name" value="Translation factors"/>
    <property type="match status" value="1"/>
</dbReference>
<feature type="domain" description="RsdA/BaiN/AoA(So)-like Rossmann fold-like" evidence="4">
    <location>
        <begin position="10"/>
        <end position="408"/>
    </location>
</feature>
<dbReference type="PANTHER" id="PTHR42887">
    <property type="entry name" value="OS12G0638800 PROTEIN"/>
    <property type="match status" value="1"/>
</dbReference>
<dbReference type="InterPro" id="IPR057661">
    <property type="entry name" value="RsdA/BaiN/AoA(So)_Rossmann"/>
</dbReference>
<evidence type="ECO:0000313" key="6">
    <source>
        <dbReference type="EMBL" id="GHB99869.1"/>
    </source>
</evidence>
<dbReference type="PANTHER" id="PTHR42887:SF2">
    <property type="entry name" value="OS12G0638800 PROTEIN"/>
    <property type="match status" value="1"/>
</dbReference>
<dbReference type="RefSeq" id="WP_189513581.1">
    <property type="nucleotide sequence ID" value="NZ_BMXG01000008.1"/>
</dbReference>
<comment type="caution">
    <text evidence="6">The sequence shown here is derived from an EMBL/GenBank/DDBJ whole genome shotgun (WGS) entry which is preliminary data.</text>
</comment>
<dbReference type="InterPro" id="IPR004792">
    <property type="entry name" value="BaiN-like"/>
</dbReference>
<evidence type="ECO:0000313" key="7">
    <source>
        <dbReference type="Proteomes" id="UP000642829"/>
    </source>
</evidence>
<dbReference type="EMBL" id="BMXG01000008">
    <property type="protein sequence ID" value="GHB99869.1"/>
    <property type="molecule type" value="Genomic_DNA"/>
</dbReference>
<organism evidence="6 7">
    <name type="scientific">Cerasicoccus arenae</name>
    <dbReference type="NCBI Taxonomy" id="424488"/>
    <lineage>
        <taxon>Bacteria</taxon>
        <taxon>Pseudomonadati</taxon>
        <taxon>Verrucomicrobiota</taxon>
        <taxon>Opitutia</taxon>
        <taxon>Puniceicoccales</taxon>
        <taxon>Cerasicoccaceae</taxon>
        <taxon>Cerasicoccus</taxon>
    </lineage>
</organism>
<name>A0A8J3DFB7_9BACT</name>
<dbReference type="AlphaFoldDB" id="A0A8J3DFB7"/>
<dbReference type="InterPro" id="IPR023166">
    <property type="entry name" value="BaiN-like_dom_sf"/>
</dbReference>
<dbReference type="NCBIfam" id="TIGR00275">
    <property type="entry name" value="aminoacetone oxidase family FAD-binding enzyme"/>
    <property type="match status" value="1"/>
</dbReference>
<evidence type="ECO:0000259" key="4">
    <source>
        <dbReference type="Pfam" id="PF03486"/>
    </source>
</evidence>
<comment type="cofactor">
    <cofactor evidence="1">
        <name>FAD</name>
        <dbReference type="ChEBI" id="CHEBI:57692"/>
    </cofactor>
</comment>
<reference evidence="6" key="1">
    <citation type="journal article" date="2014" name="Int. J. Syst. Evol. Microbiol.">
        <title>Complete genome sequence of Corynebacterium casei LMG S-19264T (=DSM 44701T), isolated from a smear-ripened cheese.</title>
        <authorList>
            <consortium name="US DOE Joint Genome Institute (JGI-PGF)"/>
            <person name="Walter F."/>
            <person name="Albersmeier A."/>
            <person name="Kalinowski J."/>
            <person name="Ruckert C."/>
        </authorList>
    </citation>
    <scope>NUCLEOTIDE SEQUENCE</scope>
    <source>
        <strain evidence="6">KCTC 12870</strain>
    </source>
</reference>
<dbReference type="PRINTS" id="PR00411">
    <property type="entry name" value="PNDRDTASEI"/>
</dbReference>